<protein>
    <submittedName>
        <fullName evidence="2">Uncharacterized protein</fullName>
    </submittedName>
</protein>
<reference evidence="3" key="1">
    <citation type="submission" date="2017-03" db="EMBL/GenBank/DDBJ databases">
        <authorList>
            <person name="Herbold C."/>
        </authorList>
    </citation>
    <scope>NUCLEOTIDE SEQUENCE [LARGE SCALE GENOMIC DNA]</scope>
</reference>
<sequence>MDQMVTMKSVVDGPSKTGPVKTDVSWSGELQVKIYSSHANSAEIKGNTYQVKIANKIH</sequence>
<organism evidence="2 3">
    <name type="scientific">Candidatus Nitrosotalea okcheonensis</name>
    <dbReference type="NCBI Taxonomy" id="1903276"/>
    <lineage>
        <taxon>Archaea</taxon>
        <taxon>Nitrososphaerota</taxon>
        <taxon>Nitrososphaeria</taxon>
        <taxon>Nitrosotaleales</taxon>
        <taxon>Nitrosotaleaceae</taxon>
        <taxon>Nitrosotalea</taxon>
    </lineage>
</organism>
<proteinExistence type="predicted"/>
<accession>A0A2H1FIK0</accession>
<evidence type="ECO:0000313" key="2">
    <source>
        <dbReference type="EMBL" id="SMH72591.1"/>
    </source>
</evidence>
<evidence type="ECO:0000256" key="1">
    <source>
        <dbReference type="SAM" id="MobiDB-lite"/>
    </source>
</evidence>
<gene>
    <name evidence="2" type="ORF">NCS_30431</name>
</gene>
<dbReference type="AlphaFoldDB" id="A0A2H1FIK0"/>
<dbReference type="Proteomes" id="UP000230607">
    <property type="component" value="Chromosome 1"/>
</dbReference>
<name>A0A2H1FIK0_9ARCH</name>
<keyword evidence="3" id="KW-1185">Reference proteome</keyword>
<feature type="region of interest" description="Disordered" evidence="1">
    <location>
        <begin position="1"/>
        <end position="22"/>
    </location>
</feature>
<dbReference type="EMBL" id="LT841358">
    <property type="protein sequence ID" value="SMH72591.1"/>
    <property type="molecule type" value="Genomic_DNA"/>
</dbReference>
<evidence type="ECO:0000313" key="3">
    <source>
        <dbReference type="Proteomes" id="UP000230607"/>
    </source>
</evidence>